<dbReference type="InterPro" id="IPR050312">
    <property type="entry name" value="IolE/XylAMocC-like"/>
</dbReference>
<protein>
    <submittedName>
        <fullName evidence="2">Xylose isomerase</fullName>
    </submittedName>
</protein>
<dbReference type="InterPro" id="IPR013022">
    <property type="entry name" value="Xyl_isomerase-like_TIM-brl"/>
</dbReference>
<keyword evidence="3" id="KW-1185">Reference proteome</keyword>
<dbReference type="AlphaFoldDB" id="A0A918PP82"/>
<proteinExistence type="predicted"/>
<dbReference type="Gene3D" id="3.20.20.150">
    <property type="entry name" value="Divalent-metal-dependent TIM barrel enzymes"/>
    <property type="match status" value="1"/>
</dbReference>
<comment type="caution">
    <text evidence="2">The sequence shown here is derived from an EMBL/GenBank/DDBJ whole genome shotgun (WGS) entry which is preliminary data.</text>
</comment>
<feature type="domain" description="Xylose isomerase-like TIM barrel" evidence="1">
    <location>
        <begin position="28"/>
        <end position="271"/>
    </location>
</feature>
<dbReference type="GO" id="GO:0016853">
    <property type="term" value="F:isomerase activity"/>
    <property type="evidence" value="ECO:0007669"/>
    <property type="project" value="UniProtKB-KW"/>
</dbReference>
<evidence type="ECO:0000313" key="3">
    <source>
        <dbReference type="Proteomes" id="UP000622166"/>
    </source>
</evidence>
<keyword evidence="2" id="KW-0413">Isomerase</keyword>
<gene>
    <name evidence="2" type="ORF">GCM10010365_42020</name>
</gene>
<name>A0A918PP82_9ACTN</name>
<dbReference type="PANTHER" id="PTHR12110:SF52">
    <property type="entry name" value="XYLOSE ISOMERASE"/>
    <property type="match status" value="1"/>
</dbReference>
<evidence type="ECO:0000259" key="1">
    <source>
        <dbReference type="Pfam" id="PF01261"/>
    </source>
</evidence>
<dbReference type="Pfam" id="PF01261">
    <property type="entry name" value="AP_endonuc_2"/>
    <property type="match status" value="1"/>
</dbReference>
<dbReference type="RefSeq" id="WP_189861358.1">
    <property type="nucleotide sequence ID" value="NZ_BMVW01000008.1"/>
</dbReference>
<accession>A0A918PP82</accession>
<dbReference type="EMBL" id="BMVW01000008">
    <property type="protein sequence ID" value="GGZ17687.1"/>
    <property type="molecule type" value="Genomic_DNA"/>
</dbReference>
<dbReference type="InterPro" id="IPR036237">
    <property type="entry name" value="Xyl_isomerase-like_sf"/>
</dbReference>
<reference evidence="2" key="2">
    <citation type="submission" date="2020-09" db="EMBL/GenBank/DDBJ databases">
        <authorList>
            <person name="Sun Q."/>
            <person name="Ohkuma M."/>
        </authorList>
    </citation>
    <scope>NUCLEOTIDE SEQUENCE</scope>
    <source>
        <strain evidence="2">JCM 4815</strain>
    </source>
</reference>
<organism evidence="2 3">
    <name type="scientific">Streptomyces poonensis</name>
    <dbReference type="NCBI Taxonomy" id="68255"/>
    <lineage>
        <taxon>Bacteria</taxon>
        <taxon>Bacillati</taxon>
        <taxon>Actinomycetota</taxon>
        <taxon>Actinomycetes</taxon>
        <taxon>Kitasatosporales</taxon>
        <taxon>Streptomycetaceae</taxon>
        <taxon>Streptomyces</taxon>
    </lineage>
</organism>
<dbReference type="SUPFAM" id="SSF51658">
    <property type="entry name" value="Xylose isomerase-like"/>
    <property type="match status" value="1"/>
</dbReference>
<sequence>MSDTSGLDLTRFSINQQTVKQLSLPELVDACVDLGVPAVGLWREPVQSYGLDAAAKLVRDAGLAVTTLCRGGFLTAIDPDARAKALDDNRRAVDEAATLGTDTLVLVSGGLPAGSKDLRGARERIADALAELGPYAASNGVRLAIEPLHPMFASDRCVVSTLKQALDIAERFPAEQVGVTVDTYHIWWDEDAPAQIARAGASGRIHTFQLADWITPLPEGVLNGRGQVGDGSVDMREWQGYVEAAGYTGSIEVELFNDELWARDGRELLAETAARFVEHTA</sequence>
<evidence type="ECO:0000313" key="2">
    <source>
        <dbReference type="EMBL" id="GGZ17687.1"/>
    </source>
</evidence>
<reference evidence="2" key="1">
    <citation type="journal article" date="2014" name="Int. J. Syst. Evol. Microbiol.">
        <title>Complete genome sequence of Corynebacterium casei LMG S-19264T (=DSM 44701T), isolated from a smear-ripened cheese.</title>
        <authorList>
            <consortium name="US DOE Joint Genome Institute (JGI-PGF)"/>
            <person name="Walter F."/>
            <person name="Albersmeier A."/>
            <person name="Kalinowski J."/>
            <person name="Ruckert C."/>
        </authorList>
    </citation>
    <scope>NUCLEOTIDE SEQUENCE</scope>
    <source>
        <strain evidence="2">JCM 4815</strain>
    </source>
</reference>
<dbReference type="PANTHER" id="PTHR12110">
    <property type="entry name" value="HYDROXYPYRUVATE ISOMERASE"/>
    <property type="match status" value="1"/>
</dbReference>
<dbReference type="Proteomes" id="UP000622166">
    <property type="component" value="Unassembled WGS sequence"/>
</dbReference>